<proteinExistence type="inferred from homology"/>
<dbReference type="Pfam" id="PF00823">
    <property type="entry name" value="PPE"/>
    <property type="match status" value="1"/>
</dbReference>
<dbReference type="AlphaFoldDB" id="A0A9P3Q2B9"/>
<keyword evidence="8" id="KW-1185">Reference proteome</keyword>
<sequence>MDFGMLPPEINSALMYAGPGSGSMLGAAAAWDALSADLYSTASAYQSVVSTLTAAPWVGPASASMSAAAAPYVAWLQATAVQAEQTAGQAKAAAVAYETAFAETVPPPVVAANRSLLATLVATNFFGQNTPAIALTETQYAEMWAQDSAAMLSYAAASAAATTLTPFTEPESTTNFGGLPAQAAAVAQASGTSAGQVQSAVTTATQAFSAVPDTLTSMAAPAAVTDPLVSGLSLLQILDLLGDLSGIFLDPELGASGLTLDGILAGTALPYDINGYYIGEHTDDIVSGWAGVETWPGTGPATPTSFPVINPGVSAGLGEASSVGALSVPAGWTTAAPNVRLAAMALPASSAAAAAEASGAGSVFSQMALAGMAGRAMAGTTGSGGAGTRTRERLGGVTKRPAEGKGDVKGDADAKTEASGHGTDEAVPAAPLGGPITSIAAELRELASLRDAGILTDEEFTEQKRRLLPR</sequence>
<feature type="domain" description="PPE family C-terminal" evidence="5">
    <location>
        <begin position="314"/>
        <end position="394"/>
    </location>
</feature>
<dbReference type="Proteomes" id="UP001165663">
    <property type="component" value="Unassembled WGS sequence"/>
</dbReference>
<evidence type="ECO:0000313" key="7">
    <source>
        <dbReference type="EMBL" id="GLD28429.1"/>
    </source>
</evidence>
<dbReference type="PANTHER" id="PTHR46766:SF1">
    <property type="entry name" value="GLUTAMINE-RICH PROTEIN 2"/>
    <property type="match status" value="1"/>
</dbReference>
<evidence type="ECO:0000313" key="8">
    <source>
        <dbReference type="Proteomes" id="UP001064782"/>
    </source>
</evidence>
<evidence type="ECO:0000256" key="2">
    <source>
        <dbReference type="SAM" id="MobiDB-lite"/>
    </source>
</evidence>
<dbReference type="Proteomes" id="UP001064782">
    <property type="component" value="Unassembled WGS sequence"/>
</dbReference>
<organism evidence="7 8">
    <name type="scientific">Mycobacterium kiyosense</name>
    <dbReference type="NCBI Taxonomy" id="2871094"/>
    <lineage>
        <taxon>Bacteria</taxon>
        <taxon>Bacillati</taxon>
        <taxon>Actinomycetota</taxon>
        <taxon>Actinomycetes</taxon>
        <taxon>Mycobacteriales</taxon>
        <taxon>Mycobacteriaceae</taxon>
        <taxon>Mycobacterium</taxon>
    </lineage>
</organism>
<name>A0A9P3Q2B9_9MYCO</name>
<feature type="domain" description="SHOCT" evidence="4">
    <location>
        <begin position="441"/>
        <end position="468"/>
    </location>
</feature>
<dbReference type="FunFam" id="1.20.1260.20:FF:000001">
    <property type="entry name" value="PPE family protein PPE41"/>
    <property type="match status" value="1"/>
</dbReference>
<comment type="caution">
    <text evidence="7">The sequence shown here is derived from an EMBL/GenBank/DDBJ whole genome shotgun (WGS) entry which is preliminary data.</text>
</comment>
<evidence type="ECO:0000259" key="5">
    <source>
        <dbReference type="Pfam" id="PF12484"/>
    </source>
</evidence>
<dbReference type="Pfam" id="PF09851">
    <property type="entry name" value="SHOCT"/>
    <property type="match status" value="1"/>
</dbReference>
<evidence type="ECO:0000256" key="1">
    <source>
        <dbReference type="ARBA" id="ARBA00010652"/>
    </source>
</evidence>
<feature type="domain" description="PPE" evidence="3">
    <location>
        <begin position="2"/>
        <end position="165"/>
    </location>
</feature>
<dbReference type="EMBL" id="BRXE01000004">
    <property type="protein sequence ID" value="GLB81470.1"/>
    <property type="molecule type" value="Genomic_DNA"/>
</dbReference>
<comment type="similarity">
    <text evidence="1">Belongs to the mycobacterial PPE family.</text>
</comment>
<dbReference type="InterPro" id="IPR018649">
    <property type="entry name" value="SHOCT"/>
</dbReference>
<evidence type="ECO:0000259" key="4">
    <source>
        <dbReference type="Pfam" id="PF09851"/>
    </source>
</evidence>
<dbReference type="GO" id="GO:0052572">
    <property type="term" value="P:response to host immune response"/>
    <property type="evidence" value="ECO:0007669"/>
    <property type="project" value="TreeGrafter"/>
</dbReference>
<dbReference type="Pfam" id="PF12484">
    <property type="entry name" value="PPE-SVP"/>
    <property type="match status" value="1"/>
</dbReference>
<dbReference type="RefSeq" id="WP_264893801.1">
    <property type="nucleotide sequence ID" value="NZ_BRXE01000004.1"/>
</dbReference>
<dbReference type="EMBL" id="BRZI01000001">
    <property type="protein sequence ID" value="GLD28429.1"/>
    <property type="molecule type" value="Genomic_DNA"/>
</dbReference>
<dbReference type="Gene3D" id="1.20.1260.20">
    <property type="entry name" value="PPE superfamily"/>
    <property type="match status" value="1"/>
</dbReference>
<evidence type="ECO:0008006" key="9">
    <source>
        <dbReference type="Google" id="ProtNLM"/>
    </source>
</evidence>
<dbReference type="InterPro" id="IPR022171">
    <property type="entry name" value="PPE_C"/>
</dbReference>
<dbReference type="PANTHER" id="PTHR46766">
    <property type="entry name" value="GLUTAMINE-RICH PROTEIN 2"/>
    <property type="match status" value="1"/>
</dbReference>
<protein>
    <recommendedName>
        <fullName evidence="9">PPE family protein</fullName>
    </recommendedName>
</protein>
<dbReference type="InterPro" id="IPR038332">
    <property type="entry name" value="PPE_sf"/>
</dbReference>
<reference evidence="7" key="1">
    <citation type="submission" date="2022-08" db="EMBL/GenBank/DDBJ databases">
        <title>Mycobacterium kiyosense sp. nov., scotochromogenic slow-glowing species isolated from respiratory specimens.</title>
        <authorList>
            <person name="Fukano H."/>
            <person name="Kazumi Y."/>
            <person name="Sakagami N."/>
            <person name="Ato M."/>
            <person name="Mitarai S."/>
            <person name="Hoshino Y."/>
        </authorList>
    </citation>
    <scope>NUCLEOTIDE SEQUENCE</scope>
    <source>
        <strain evidence="7">1413</strain>
        <strain evidence="6">SRL2020-028</strain>
    </source>
</reference>
<evidence type="ECO:0000313" key="6">
    <source>
        <dbReference type="EMBL" id="GLB81470.1"/>
    </source>
</evidence>
<dbReference type="InterPro" id="IPR000030">
    <property type="entry name" value="PPE_dom"/>
</dbReference>
<gene>
    <name evidence="7" type="ORF">Mkiyose1413_03120</name>
    <name evidence="6" type="ORF">SRL2020028_07260</name>
</gene>
<feature type="region of interest" description="Disordered" evidence="2">
    <location>
        <begin position="377"/>
        <end position="433"/>
    </location>
</feature>
<accession>A0A9P3Q2B9</accession>
<evidence type="ECO:0000259" key="3">
    <source>
        <dbReference type="Pfam" id="PF00823"/>
    </source>
</evidence>
<feature type="compositionally biased region" description="Basic and acidic residues" evidence="2">
    <location>
        <begin position="389"/>
        <end position="424"/>
    </location>
</feature>
<dbReference type="SUPFAM" id="SSF140459">
    <property type="entry name" value="PE/PPE dimer-like"/>
    <property type="match status" value="1"/>
</dbReference>